<proteinExistence type="predicted"/>
<dbReference type="GO" id="GO:0007157">
    <property type="term" value="P:heterophilic cell-cell adhesion via plasma membrane cell adhesion molecules"/>
    <property type="evidence" value="ECO:0007669"/>
    <property type="project" value="TreeGrafter"/>
</dbReference>
<protein>
    <submittedName>
        <fullName evidence="5">Teneurin-3</fullName>
    </submittedName>
</protein>
<dbReference type="InterPro" id="IPR056822">
    <property type="entry name" value="TEN_NHL"/>
</dbReference>
<dbReference type="PANTHER" id="PTHR11219">
    <property type="entry name" value="TENEURIN AND N-ACETYLGLUCOSAMINE-1-PHOSPHODIESTER ALPHA-N-ACETYLGLUCOSAMINIDASE"/>
    <property type="match status" value="1"/>
</dbReference>
<evidence type="ECO:0000256" key="2">
    <source>
        <dbReference type="ARBA" id="ARBA00022737"/>
    </source>
</evidence>
<dbReference type="GO" id="GO:0048666">
    <property type="term" value="P:neuron development"/>
    <property type="evidence" value="ECO:0007669"/>
    <property type="project" value="TreeGrafter"/>
</dbReference>
<dbReference type="GO" id="GO:0042803">
    <property type="term" value="F:protein homodimerization activity"/>
    <property type="evidence" value="ECO:0007669"/>
    <property type="project" value="TreeGrafter"/>
</dbReference>
<keyword evidence="2" id="KW-0677">Repeat</keyword>
<organism evidence="5 6">
    <name type="scientific">Liparis tanakae</name>
    <name type="common">Tanaka's snailfish</name>
    <dbReference type="NCBI Taxonomy" id="230148"/>
    <lineage>
        <taxon>Eukaryota</taxon>
        <taxon>Metazoa</taxon>
        <taxon>Chordata</taxon>
        <taxon>Craniata</taxon>
        <taxon>Vertebrata</taxon>
        <taxon>Euteleostomi</taxon>
        <taxon>Actinopterygii</taxon>
        <taxon>Neopterygii</taxon>
        <taxon>Teleostei</taxon>
        <taxon>Neoteleostei</taxon>
        <taxon>Acanthomorphata</taxon>
        <taxon>Eupercaria</taxon>
        <taxon>Perciformes</taxon>
        <taxon>Cottioidei</taxon>
        <taxon>Cottales</taxon>
        <taxon>Liparidae</taxon>
        <taxon>Liparis</taxon>
    </lineage>
</organism>
<keyword evidence="3" id="KW-1015">Disulfide bond</keyword>
<accession>A0A4Z2ISG4</accession>
<feature type="domain" description="Teneurin NHL" evidence="4">
    <location>
        <begin position="42"/>
        <end position="137"/>
    </location>
</feature>
<dbReference type="GO" id="GO:0046982">
    <property type="term" value="F:protein heterodimerization activity"/>
    <property type="evidence" value="ECO:0007669"/>
    <property type="project" value="TreeGrafter"/>
</dbReference>
<evidence type="ECO:0000313" key="6">
    <source>
        <dbReference type="Proteomes" id="UP000314294"/>
    </source>
</evidence>
<dbReference type="EMBL" id="SRLO01000052">
    <property type="protein sequence ID" value="TNN80707.1"/>
    <property type="molecule type" value="Genomic_DNA"/>
</dbReference>
<evidence type="ECO:0000313" key="5">
    <source>
        <dbReference type="EMBL" id="TNN80707.1"/>
    </source>
</evidence>
<evidence type="ECO:0000256" key="1">
    <source>
        <dbReference type="ARBA" id="ARBA00022536"/>
    </source>
</evidence>
<dbReference type="GO" id="GO:0043005">
    <property type="term" value="C:neuron projection"/>
    <property type="evidence" value="ECO:0007669"/>
    <property type="project" value="TreeGrafter"/>
</dbReference>
<sequence length="174" mass="19425">MCLRCDLKETINQEHLGDFCSKLGVQDINVIEDTRLNQSFLSPSHLLLSVSTIHSNNPAHRYYLATDPVTGQLYVSDTNSRRIYRPKMLSGARDLISNGEVVAGTGEQCPPFDEARCGDGRKATEAQLLGPKGKHIKHAHQTQEMNTGRWVFSKPVCNGIRSRQAQNKATHRIL</sequence>
<dbReference type="PANTHER" id="PTHR11219:SF65">
    <property type="entry name" value="TENEURIN-3"/>
    <property type="match status" value="1"/>
</dbReference>
<dbReference type="GO" id="GO:0050839">
    <property type="term" value="F:cell adhesion molecule binding"/>
    <property type="evidence" value="ECO:0007669"/>
    <property type="project" value="TreeGrafter"/>
</dbReference>
<keyword evidence="6" id="KW-1185">Reference proteome</keyword>
<comment type="caution">
    <text evidence="5">The sequence shown here is derived from an EMBL/GenBank/DDBJ whole genome shotgun (WGS) entry which is preliminary data.</text>
</comment>
<dbReference type="Pfam" id="PF25021">
    <property type="entry name" value="TEN_NHL"/>
    <property type="match status" value="1"/>
</dbReference>
<dbReference type="OrthoDB" id="8940126at2759"/>
<keyword evidence="1" id="KW-0245">EGF-like domain</keyword>
<dbReference type="InterPro" id="IPR051216">
    <property type="entry name" value="Teneurin"/>
</dbReference>
<name>A0A4Z2ISG4_9TELE</name>
<reference evidence="5 6" key="1">
    <citation type="submission" date="2019-03" db="EMBL/GenBank/DDBJ databases">
        <title>First draft genome of Liparis tanakae, snailfish: a comprehensive survey of snailfish specific genes.</title>
        <authorList>
            <person name="Kim W."/>
            <person name="Song I."/>
            <person name="Jeong J.-H."/>
            <person name="Kim D."/>
            <person name="Kim S."/>
            <person name="Ryu S."/>
            <person name="Song J.Y."/>
            <person name="Lee S.K."/>
        </authorList>
    </citation>
    <scope>NUCLEOTIDE SEQUENCE [LARGE SCALE GENOMIC DNA]</scope>
    <source>
        <tissue evidence="5">Muscle</tissue>
    </source>
</reference>
<dbReference type="Proteomes" id="UP000314294">
    <property type="component" value="Unassembled WGS sequence"/>
</dbReference>
<dbReference type="AlphaFoldDB" id="A0A4Z2ISG4"/>
<gene>
    <name evidence="5" type="primary">Tenm3_2</name>
    <name evidence="5" type="ORF">EYF80_009058</name>
</gene>
<evidence type="ECO:0000256" key="3">
    <source>
        <dbReference type="ARBA" id="ARBA00023157"/>
    </source>
</evidence>
<evidence type="ECO:0000259" key="4">
    <source>
        <dbReference type="Pfam" id="PF25021"/>
    </source>
</evidence>